<dbReference type="InterPro" id="IPR050570">
    <property type="entry name" value="Cell_wall_metabolism_enzyme"/>
</dbReference>
<dbReference type="InterPro" id="IPR011055">
    <property type="entry name" value="Dup_hybrid_motif"/>
</dbReference>
<feature type="domain" description="M23ase beta-sheet core" evidence="2">
    <location>
        <begin position="684"/>
        <end position="790"/>
    </location>
</feature>
<reference evidence="3 4" key="1">
    <citation type="journal article" date="2016" name="Nat. Commun.">
        <title>Thousands of microbial genomes shed light on interconnected biogeochemical processes in an aquifer system.</title>
        <authorList>
            <person name="Anantharaman K."/>
            <person name="Brown C.T."/>
            <person name="Hug L.A."/>
            <person name="Sharon I."/>
            <person name="Castelle C.J."/>
            <person name="Probst A.J."/>
            <person name="Thomas B.C."/>
            <person name="Singh A."/>
            <person name="Wilkins M.J."/>
            <person name="Karaoz U."/>
            <person name="Brodie E.L."/>
            <person name="Williams K.H."/>
            <person name="Hubbard S.S."/>
            <person name="Banfield J.F."/>
        </authorList>
    </citation>
    <scope>NUCLEOTIDE SEQUENCE [LARGE SCALE GENOMIC DNA]</scope>
</reference>
<dbReference type="GO" id="GO:0004222">
    <property type="term" value="F:metalloendopeptidase activity"/>
    <property type="evidence" value="ECO:0007669"/>
    <property type="project" value="TreeGrafter"/>
</dbReference>
<keyword evidence="1" id="KW-0472">Membrane</keyword>
<protein>
    <recommendedName>
        <fullName evidence="2">M23ase beta-sheet core domain-containing protein</fullName>
    </recommendedName>
</protein>
<dbReference type="PANTHER" id="PTHR21666">
    <property type="entry name" value="PEPTIDASE-RELATED"/>
    <property type="match status" value="1"/>
</dbReference>
<comment type="caution">
    <text evidence="3">The sequence shown here is derived from an EMBL/GenBank/DDBJ whole genome shotgun (WGS) entry which is preliminary data.</text>
</comment>
<dbReference type="EMBL" id="MFJD01000012">
    <property type="protein sequence ID" value="OGG01641.1"/>
    <property type="molecule type" value="Genomic_DNA"/>
</dbReference>
<dbReference type="CDD" id="cd12797">
    <property type="entry name" value="M23_peptidase"/>
    <property type="match status" value="1"/>
</dbReference>
<evidence type="ECO:0000313" key="4">
    <source>
        <dbReference type="Proteomes" id="UP000178448"/>
    </source>
</evidence>
<feature type="transmembrane region" description="Helical" evidence="1">
    <location>
        <begin position="491"/>
        <end position="510"/>
    </location>
</feature>
<dbReference type="Pfam" id="PF01551">
    <property type="entry name" value="Peptidase_M23"/>
    <property type="match status" value="1"/>
</dbReference>
<dbReference type="PANTHER" id="PTHR21666:SF270">
    <property type="entry name" value="MUREIN HYDROLASE ACTIVATOR ENVC"/>
    <property type="match status" value="1"/>
</dbReference>
<dbReference type="AlphaFoldDB" id="A0A1F5YN69"/>
<dbReference type="Proteomes" id="UP000178448">
    <property type="component" value="Unassembled WGS sequence"/>
</dbReference>
<accession>A0A1F5YN69</accession>
<proteinExistence type="predicted"/>
<dbReference type="STRING" id="1798374.A2Z33_07690"/>
<dbReference type="Gene3D" id="2.70.70.10">
    <property type="entry name" value="Glucose Permease (Domain IIA)"/>
    <property type="match status" value="1"/>
</dbReference>
<organism evidence="3 4">
    <name type="scientific">Candidatus Gottesmanbacteria bacterium RBG_16_52_11</name>
    <dbReference type="NCBI Taxonomy" id="1798374"/>
    <lineage>
        <taxon>Bacteria</taxon>
        <taxon>Candidatus Gottesmaniibacteriota</taxon>
    </lineage>
</organism>
<gene>
    <name evidence="3" type="ORF">A2Z33_07690</name>
</gene>
<evidence type="ECO:0000313" key="3">
    <source>
        <dbReference type="EMBL" id="OGG01641.1"/>
    </source>
</evidence>
<feature type="transmembrane region" description="Helical" evidence="1">
    <location>
        <begin position="597"/>
        <end position="615"/>
    </location>
</feature>
<evidence type="ECO:0000259" key="2">
    <source>
        <dbReference type="Pfam" id="PF01551"/>
    </source>
</evidence>
<name>A0A1F5YN69_9BACT</name>
<keyword evidence="1" id="KW-1133">Transmembrane helix</keyword>
<sequence>MAENNPGSAPATQSGQAPAINPELLRIVYFAQIADPQWYAKTIHLLFQGQEPPIPWSLEDPRFLAVMDEFERLFSERFGQVEEEAMENTVPKDTVEGFIREYEEHLSQRKLRREQAATLSHDIVEQLRRQGVRLSEQERIEIANRLAQASVAPEAAADASGYAARVAGGIEETVRGHPTAVSPESMREAIAPVAASSWESWKQESQIRETITRSALVPEDQQYPTRRPDVYVGIYRRLVDESPDKSSEAVRHLGKTASEVTAAAEPMLISAPAEGESRVAGEFITSLSKPGFSGIVGTLVSVMDPVTRVSTARTIVSGSVERILGNSQLLTDRLGKDFVSSDIFQFIADKAQASLADRGRGGGIGGFTGAVSSVAGTVLTGPISSAMITPPDQSFIRFLEAMALGSRTPVRLGIGKAAAGGGALAAGALSALAPGQISRTVGMPGLPARLMMSQLAIFRPHAYAQMLPTVFPPLINPSGLAPQYSQFFRRAQAGIILLAPIAALAGVLGLKPRLPMAPVPIGGRRGLGRLAPQGVPGGSIIPGPLRGILPRLPGFGFMSGIIGSGIDRIISGTGGGILGFTHRLQSPLFAGREEVRMINLITIVIISAVGLIMIFPPQITNIKNIILGSGGFGAEYNDDILPGDPAPWTWDGDAPPYTGDLLCPTTGHITDGPPHGKYGNLIAWDIGANIGTPVYATHDGAVTECKDYIENDNHTTEGGGYGNYVKIVGEWKDTPNCSGRFFTMYAHLKQYSPTEAGVCSPGKKVKAGDKIGEVDNNGISSGNHLHYEYQGPNWEKCFGLPDYCPGKAP</sequence>
<keyword evidence="1" id="KW-0812">Transmembrane</keyword>
<evidence type="ECO:0000256" key="1">
    <source>
        <dbReference type="SAM" id="Phobius"/>
    </source>
</evidence>
<dbReference type="InterPro" id="IPR016047">
    <property type="entry name" value="M23ase_b-sheet_dom"/>
</dbReference>
<dbReference type="SUPFAM" id="SSF51261">
    <property type="entry name" value="Duplicated hybrid motif"/>
    <property type="match status" value="1"/>
</dbReference>